<dbReference type="AlphaFoldDB" id="A0AAD8MJ35"/>
<feature type="repeat" description="PPR" evidence="2">
    <location>
        <begin position="356"/>
        <end position="390"/>
    </location>
</feature>
<comment type="caution">
    <text evidence="3">The sequence shown here is derived from an EMBL/GenBank/DDBJ whole genome shotgun (WGS) entry which is preliminary data.</text>
</comment>
<dbReference type="GO" id="GO:0003729">
    <property type="term" value="F:mRNA binding"/>
    <property type="evidence" value="ECO:0007669"/>
    <property type="project" value="UniProtKB-ARBA"/>
</dbReference>
<sequence length="640" mass="72563">MYPVFRNAHHMFDKSPQRRISKIKSLYGLYYTPMWNYHVNVHDPVGVFGENENNVISWTSRISSLVKRNKSQEAIELFKTMLMNEQKVNYVTMLSLIRAAGAIRSENVIRVMHGFVITLGFESEVSVVTALLSVYSAWDMDIVLKLFEGTWNKDVVLWSALVSACVRSGMYVEAFNGFREMQYYGVKPNHVTVVTILPACAELGELWFGKEIHGFSVKALLDSHTNIQNSLVYMYAKCRKFEASARVFSGIQNKDLISWRTMISGCIENEHPRKALNVFLNMRFCSYKPDENIVQEALTASVKARERNFGFGLHSLVLKSGYMSFVSIVTGLLHMYAKFGNVGHARSLFIQLQQKDFIIYSAMISAYAQSEFPFDAFVIFKDMQLANQKPNEITFVSLLHASTTMADKGMGESIHAHITKSGYSSNTYLTSALIDLYCKYGSIRQAKAVFDEMPFKDLICWSSMINGYGINGYGSEALETFSNMLNSGIMPNDVVFVSVLSACSHCGLDDEGWDWFFAMEEKFCVTPKLAHYACMVDMLSRRGYVKEAFEFVNKLPIEPDIRIWGALLAGCRKNTDSIEVAEVAVHRLMNLDPENTSYLVFLSNLYAEQNRWEDVDRLRNFVEEKGLKKGAGCSIVATTF</sequence>
<dbReference type="FunFam" id="1.25.40.10:FF:000090">
    <property type="entry name" value="Pentatricopeptide repeat-containing protein, chloroplastic"/>
    <property type="match status" value="1"/>
</dbReference>
<feature type="repeat" description="PPR" evidence="2">
    <location>
        <begin position="255"/>
        <end position="289"/>
    </location>
</feature>
<dbReference type="Gene3D" id="1.25.40.10">
    <property type="entry name" value="Tetratricopeptide repeat domain"/>
    <property type="match status" value="6"/>
</dbReference>
<dbReference type="InterPro" id="IPR002885">
    <property type="entry name" value="PPR_rpt"/>
</dbReference>
<evidence type="ECO:0000313" key="3">
    <source>
        <dbReference type="EMBL" id="KAK1373908.1"/>
    </source>
</evidence>
<dbReference type="EMBL" id="JAUIZM010000007">
    <property type="protein sequence ID" value="KAK1373908.1"/>
    <property type="molecule type" value="Genomic_DNA"/>
</dbReference>
<dbReference type="Pfam" id="PF01535">
    <property type="entry name" value="PPR"/>
    <property type="match status" value="6"/>
</dbReference>
<organism evidence="3 4">
    <name type="scientific">Heracleum sosnowskyi</name>
    <dbReference type="NCBI Taxonomy" id="360622"/>
    <lineage>
        <taxon>Eukaryota</taxon>
        <taxon>Viridiplantae</taxon>
        <taxon>Streptophyta</taxon>
        <taxon>Embryophyta</taxon>
        <taxon>Tracheophyta</taxon>
        <taxon>Spermatophyta</taxon>
        <taxon>Magnoliopsida</taxon>
        <taxon>eudicotyledons</taxon>
        <taxon>Gunneridae</taxon>
        <taxon>Pentapetalae</taxon>
        <taxon>asterids</taxon>
        <taxon>campanulids</taxon>
        <taxon>Apiales</taxon>
        <taxon>Apiaceae</taxon>
        <taxon>Apioideae</taxon>
        <taxon>apioid superclade</taxon>
        <taxon>Tordylieae</taxon>
        <taxon>Tordyliinae</taxon>
        <taxon>Heracleum</taxon>
    </lineage>
</organism>
<dbReference type="PANTHER" id="PTHR47926">
    <property type="entry name" value="PENTATRICOPEPTIDE REPEAT-CONTAINING PROTEIN"/>
    <property type="match status" value="1"/>
</dbReference>
<dbReference type="NCBIfam" id="TIGR00756">
    <property type="entry name" value="PPR"/>
    <property type="match status" value="5"/>
</dbReference>
<feature type="repeat" description="PPR" evidence="2">
    <location>
        <begin position="457"/>
        <end position="491"/>
    </location>
</feature>
<feature type="repeat" description="PPR" evidence="2">
    <location>
        <begin position="154"/>
        <end position="188"/>
    </location>
</feature>
<evidence type="ECO:0000256" key="1">
    <source>
        <dbReference type="ARBA" id="ARBA00022737"/>
    </source>
</evidence>
<dbReference type="FunFam" id="1.25.40.10:FF:000073">
    <property type="entry name" value="Pentatricopeptide repeat-containing protein chloroplastic"/>
    <property type="match status" value="1"/>
</dbReference>
<dbReference type="InterPro" id="IPR046848">
    <property type="entry name" value="E_motif"/>
</dbReference>
<evidence type="ECO:0000313" key="4">
    <source>
        <dbReference type="Proteomes" id="UP001237642"/>
    </source>
</evidence>
<keyword evidence="4" id="KW-1185">Reference proteome</keyword>
<reference evidence="3" key="2">
    <citation type="submission" date="2023-05" db="EMBL/GenBank/DDBJ databases">
        <authorList>
            <person name="Schelkunov M.I."/>
        </authorList>
    </citation>
    <scope>NUCLEOTIDE SEQUENCE</scope>
    <source>
        <strain evidence="3">Hsosn_3</strain>
        <tissue evidence="3">Leaf</tissue>
    </source>
</reference>
<reference evidence="3" key="1">
    <citation type="submission" date="2023-02" db="EMBL/GenBank/DDBJ databases">
        <title>Genome of toxic invasive species Heracleum sosnowskyi carries increased number of genes despite the absence of recent whole-genome duplications.</title>
        <authorList>
            <person name="Schelkunov M."/>
            <person name="Shtratnikova V."/>
            <person name="Makarenko M."/>
            <person name="Klepikova A."/>
            <person name="Omelchenko D."/>
            <person name="Novikova G."/>
            <person name="Obukhova E."/>
            <person name="Bogdanov V."/>
            <person name="Penin A."/>
            <person name="Logacheva M."/>
        </authorList>
    </citation>
    <scope>NUCLEOTIDE SEQUENCE</scope>
    <source>
        <strain evidence="3">Hsosn_3</strain>
        <tissue evidence="3">Leaf</tissue>
    </source>
</reference>
<dbReference type="PROSITE" id="PS51375">
    <property type="entry name" value="PPR"/>
    <property type="match status" value="4"/>
</dbReference>
<dbReference type="PANTHER" id="PTHR47926:SF414">
    <property type="entry name" value="PENTATRICOPEPTIDE REPEAT-CONTAINING PROTEIN DOT4, CHLOROPLASTIC-LIKE"/>
    <property type="match status" value="1"/>
</dbReference>
<dbReference type="InterPro" id="IPR046960">
    <property type="entry name" value="PPR_At4g14850-like_plant"/>
</dbReference>
<protein>
    <submittedName>
        <fullName evidence="3">Pentatricopeptide repeat-containing protein</fullName>
    </submittedName>
</protein>
<dbReference type="Pfam" id="PF20431">
    <property type="entry name" value="E_motif"/>
    <property type="match status" value="1"/>
</dbReference>
<proteinExistence type="predicted"/>
<accession>A0AAD8MJ35</accession>
<dbReference type="GO" id="GO:0009451">
    <property type="term" value="P:RNA modification"/>
    <property type="evidence" value="ECO:0007669"/>
    <property type="project" value="InterPro"/>
</dbReference>
<evidence type="ECO:0000256" key="2">
    <source>
        <dbReference type="PROSITE-ProRule" id="PRU00708"/>
    </source>
</evidence>
<dbReference type="Pfam" id="PF13041">
    <property type="entry name" value="PPR_2"/>
    <property type="match status" value="2"/>
</dbReference>
<name>A0AAD8MJ35_9APIA</name>
<gene>
    <name evidence="3" type="ORF">POM88_030101</name>
</gene>
<dbReference type="Proteomes" id="UP001237642">
    <property type="component" value="Unassembled WGS sequence"/>
</dbReference>
<dbReference type="InterPro" id="IPR011990">
    <property type="entry name" value="TPR-like_helical_dom_sf"/>
</dbReference>
<keyword evidence="1" id="KW-0677">Repeat</keyword>